<dbReference type="EMBL" id="JAOWKX010000006">
    <property type="protein sequence ID" value="MCV2885450.1"/>
    <property type="molecule type" value="Genomic_DNA"/>
</dbReference>
<sequence length="398" mass="45484">MISENNTAETVKSFSASTEKKIYIGCGEDRREGYLHCDLRELEGIDVVCNAWEVSQHITGLTDIYSRHMLEHLTSMEAEAALIDWHNALAIEGTVYIVVPNMDFHIQQWLKADWNESTIKDPNSDARYGFAGIFGWQRECDPRSGNYENTYWDVHKSGYNEKRMRFLLERAGFVDIKIEIKNDVHLVATAKKTMQRGERQISSSLENIRQDHVNRYRFAAEQLNNASVESILDLATGIGYGAKLLADTTAANVTAVDIDSAAIEFAQKHYQAKNVTYLCQDARESSFQSLFDAIVSFETIEHVKFDKELMTFFYQNLTENGIFICSTPNEINMPFSKEKFKFHEKHYTPDEIISMVRQVGFTDIDVYSQKDNVQGQIQQGYDGVFTILVCRKSATESV</sequence>
<dbReference type="PANTHER" id="PTHR43861:SF6">
    <property type="entry name" value="METHYLTRANSFERASE TYPE 11"/>
    <property type="match status" value="1"/>
</dbReference>
<keyword evidence="2" id="KW-1185">Reference proteome</keyword>
<dbReference type="CDD" id="cd02440">
    <property type="entry name" value="AdoMet_MTases"/>
    <property type="match status" value="1"/>
</dbReference>
<protein>
    <submittedName>
        <fullName evidence="1">Class I SAM-dependent methyltransferase</fullName>
    </submittedName>
</protein>
<gene>
    <name evidence="1" type="ORF">OE749_12165</name>
</gene>
<dbReference type="InterPro" id="IPR029063">
    <property type="entry name" value="SAM-dependent_MTases_sf"/>
</dbReference>
<reference evidence="1 2" key="1">
    <citation type="submission" date="2022-10" db="EMBL/GenBank/DDBJ databases">
        <title>Aestuariibacter sp. AA17 isolated from Montipora capitata coral fragment.</title>
        <authorList>
            <person name="Emsley S.A."/>
            <person name="Pfannmuller K.M."/>
            <person name="Loughran R.M."/>
            <person name="Shlafstein M."/>
            <person name="Papke E."/>
            <person name="Saw J.H."/>
            <person name="Ushijima B."/>
            <person name="Videau P."/>
        </authorList>
    </citation>
    <scope>NUCLEOTIDE SEQUENCE [LARGE SCALE GENOMIC DNA]</scope>
    <source>
        <strain evidence="1 2">AA17</strain>
    </source>
</reference>
<dbReference type="GO" id="GO:0008168">
    <property type="term" value="F:methyltransferase activity"/>
    <property type="evidence" value="ECO:0007669"/>
    <property type="project" value="UniProtKB-KW"/>
</dbReference>
<dbReference type="PANTHER" id="PTHR43861">
    <property type="entry name" value="TRANS-ACONITATE 2-METHYLTRANSFERASE-RELATED"/>
    <property type="match status" value="1"/>
</dbReference>
<dbReference type="GO" id="GO:0032259">
    <property type="term" value="P:methylation"/>
    <property type="evidence" value="ECO:0007669"/>
    <property type="project" value="UniProtKB-KW"/>
</dbReference>
<comment type="caution">
    <text evidence="1">The sequence shown here is derived from an EMBL/GenBank/DDBJ whole genome shotgun (WGS) entry which is preliminary data.</text>
</comment>
<proteinExistence type="predicted"/>
<evidence type="ECO:0000313" key="1">
    <source>
        <dbReference type="EMBL" id="MCV2885450.1"/>
    </source>
</evidence>
<keyword evidence="1" id="KW-0808">Transferase</keyword>
<evidence type="ECO:0000313" key="2">
    <source>
        <dbReference type="Proteomes" id="UP001652504"/>
    </source>
</evidence>
<dbReference type="Gene3D" id="3.40.50.150">
    <property type="entry name" value="Vaccinia Virus protein VP39"/>
    <property type="match status" value="2"/>
</dbReference>
<keyword evidence="1" id="KW-0489">Methyltransferase</keyword>
<name>A0ABT3A9T7_9ALTE</name>
<dbReference type="Proteomes" id="UP001652504">
    <property type="component" value="Unassembled WGS sequence"/>
</dbReference>
<accession>A0ABT3A9T7</accession>
<dbReference type="Pfam" id="PF13489">
    <property type="entry name" value="Methyltransf_23"/>
    <property type="match status" value="1"/>
</dbReference>
<dbReference type="SUPFAM" id="SSF53335">
    <property type="entry name" value="S-adenosyl-L-methionine-dependent methyltransferases"/>
    <property type="match status" value="2"/>
</dbReference>
<organism evidence="1 2">
    <name type="scientific">Fluctibacter corallii</name>
    <dbReference type="NCBI Taxonomy" id="2984329"/>
    <lineage>
        <taxon>Bacteria</taxon>
        <taxon>Pseudomonadati</taxon>
        <taxon>Pseudomonadota</taxon>
        <taxon>Gammaproteobacteria</taxon>
        <taxon>Alteromonadales</taxon>
        <taxon>Alteromonadaceae</taxon>
        <taxon>Fluctibacter</taxon>
    </lineage>
</organism>
<dbReference type="RefSeq" id="WP_263712742.1">
    <property type="nucleotide sequence ID" value="NZ_JAOWKX010000006.1"/>
</dbReference>